<evidence type="ECO:0000259" key="2">
    <source>
        <dbReference type="PROSITE" id="PS50108"/>
    </source>
</evidence>
<reference evidence="3 4" key="1">
    <citation type="submission" date="2022-05" db="EMBL/GenBank/DDBJ databases">
        <title>Chromosome-level reference genomes for two strains of Caenorhabditis briggsae: an improved platform for comparative genomics.</title>
        <authorList>
            <person name="Stevens L."/>
            <person name="Andersen E.C."/>
        </authorList>
    </citation>
    <scope>NUCLEOTIDE SEQUENCE [LARGE SCALE GENOMIC DNA]</scope>
    <source>
        <strain evidence="3">QX1410_ONT</strain>
        <tissue evidence="3">Whole-organism</tissue>
    </source>
</reference>
<dbReference type="PROSITE" id="PS50108">
    <property type="entry name" value="CRIB"/>
    <property type="match status" value="1"/>
</dbReference>
<dbReference type="InterPro" id="IPR000095">
    <property type="entry name" value="CRIB_dom"/>
</dbReference>
<dbReference type="GO" id="GO:0035023">
    <property type="term" value="P:regulation of Rho protein signal transduction"/>
    <property type="evidence" value="ECO:0007669"/>
    <property type="project" value="InterPro"/>
</dbReference>
<name>A0AAE9DAL7_CAEBR</name>
<feature type="region of interest" description="Disordered" evidence="1">
    <location>
        <begin position="117"/>
        <end position="190"/>
    </location>
</feature>
<organism evidence="3 4">
    <name type="scientific">Caenorhabditis briggsae</name>
    <dbReference type="NCBI Taxonomy" id="6238"/>
    <lineage>
        <taxon>Eukaryota</taxon>
        <taxon>Metazoa</taxon>
        <taxon>Ecdysozoa</taxon>
        <taxon>Nematoda</taxon>
        <taxon>Chromadorea</taxon>
        <taxon>Rhabditida</taxon>
        <taxon>Rhabditina</taxon>
        <taxon>Rhabditomorpha</taxon>
        <taxon>Rhabditoidea</taxon>
        <taxon>Rhabditidae</taxon>
        <taxon>Peloderinae</taxon>
        <taxon>Caenorhabditis</taxon>
    </lineage>
</organism>
<feature type="region of interest" description="Disordered" evidence="1">
    <location>
        <begin position="216"/>
        <end position="238"/>
    </location>
</feature>
<evidence type="ECO:0000313" key="3">
    <source>
        <dbReference type="EMBL" id="ULT99688.1"/>
    </source>
</evidence>
<dbReference type="PANTHER" id="PTHR13502">
    <property type="entry name" value="CDC42 SMALL EFFECTOR PROTEIN HOMOLOG"/>
    <property type="match status" value="1"/>
</dbReference>
<dbReference type="GO" id="GO:0031267">
    <property type="term" value="F:small GTPase binding"/>
    <property type="evidence" value="ECO:0007669"/>
    <property type="project" value="InterPro"/>
</dbReference>
<gene>
    <name evidence="3" type="ORF">L3Y34_000760</name>
</gene>
<dbReference type="PANTHER" id="PTHR13502:SF9">
    <property type="entry name" value="CRIB DOMAIN-CONTAINING PROTEIN"/>
    <property type="match status" value="1"/>
</dbReference>
<feature type="region of interest" description="Disordered" evidence="1">
    <location>
        <begin position="573"/>
        <end position="612"/>
    </location>
</feature>
<dbReference type="SMART" id="SM00285">
    <property type="entry name" value="PBD"/>
    <property type="match status" value="1"/>
</dbReference>
<feature type="domain" description="CRIB" evidence="2">
    <location>
        <begin position="77"/>
        <end position="90"/>
    </location>
</feature>
<protein>
    <recommendedName>
        <fullName evidence="2">CRIB domain-containing protein</fullName>
    </recommendedName>
</protein>
<dbReference type="Proteomes" id="UP000827892">
    <property type="component" value="Chromosome III"/>
</dbReference>
<evidence type="ECO:0000256" key="1">
    <source>
        <dbReference type="SAM" id="MobiDB-lite"/>
    </source>
</evidence>
<sequence>MSQSNNIFFSFPYHLHCLHVVIGLATICPSLSLSLSLSPCFRQFLQQRFFEAEAKMPNDLPLLPPKNQQKHLDKSMISLPSDFRHLAHVSPMGASEIENLRRSDNILETVNEGSYYMKPSSSNSTLRSQKKERVGLDDAFPTSPNSEDHEVVRGYENQPTSHRYMNIAPPKLSKKTYKAPPPPTPPSQASKPNLFFEDGFEASPDPPVVFRSISKSSQVSEPLPSPKIHTPDRIEPPKPYSMVIERPGDLGGFSFGLDDCIPVMQNPSPLKTLSPLHRPLAIPRAKVETPILSPGSPDGNYMSTVRSTSAQGKKILDELDDWLDDLDDDDREQLSTISTDESGYPTLAHEKDRAFMKHLVEKYELGVEPETVRLRKKKGPAPRLPPEALSSPTIQAPSIPTFNASRPVSMPPNRPPPSYDAPSFDAPVFEPKGLGKLSKQNAMDLRLSEESPVMQRFLFDKKIKSATMPGSIERMTVSSEFTDVSTTSSRSDAVSSVLSAVEEDPIEVLKKDKEVDEQFVPVPKPRTRKTVSTEPTLGDESIVAEEKKRENVIGEEFEVIEMTEATKTVLVDSEIEKEEKEKDKVQKEEEMQKEPIVILPPPPKTYFDSDTDSDINEDLIVTRF</sequence>
<feature type="region of interest" description="Disordered" evidence="1">
    <location>
        <begin position="374"/>
        <end position="398"/>
    </location>
</feature>
<accession>A0AAE9DAL7</accession>
<dbReference type="InterPro" id="IPR039056">
    <property type="entry name" value="SPEC"/>
</dbReference>
<proteinExistence type="predicted"/>
<dbReference type="EMBL" id="CP090893">
    <property type="protein sequence ID" value="ULT99688.1"/>
    <property type="molecule type" value="Genomic_DNA"/>
</dbReference>
<feature type="compositionally biased region" description="Basic and acidic residues" evidence="1">
    <location>
        <begin position="577"/>
        <end position="593"/>
    </location>
</feature>
<evidence type="ECO:0000313" key="4">
    <source>
        <dbReference type="Proteomes" id="UP000827892"/>
    </source>
</evidence>
<dbReference type="AlphaFoldDB" id="A0AAE9DAL7"/>